<name>A0ABR1YFX4_9PEZI</name>
<dbReference type="Proteomes" id="UP001492380">
    <property type="component" value="Unassembled WGS sequence"/>
</dbReference>
<dbReference type="SUPFAM" id="SSF75304">
    <property type="entry name" value="Amidase signature (AS) enzymes"/>
    <property type="match status" value="1"/>
</dbReference>
<accession>A0ABR1YFX4</accession>
<comment type="caution">
    <text evidence="2">The sequence shown here is derived from an EMBL/GenBank/DDBJ whole genome shotgun (WGS) entry which is preliminary data.</text>
</comment>
<sequence>MCGKRIDHAEWRLTKSIVDIERLRAVAAKHNVKIPDDEEDYYRHLLNGLDATAQQVADLPEYEDPRLQIEPETLPRQWFKQKPNPLNGWSHRAEIKLPSPKDKRLDNRTVAFKDNVSIGGVPLTGGTTPEILTGKSEYPVPKIDAVVVKRVLEAAGTVSGSANCEHLSMSPLSFTSFTGPIHNPWARGYTTGGSSSGCAALVGINQVKEWRKRHGLPPIDEELGEGVDMAIGGDQGGSIRLPSAYAGIYGMKPTHGLVPYSGILSLFPMIDHTGPMTTNLEDLATLLGVVAGYDGIDPRCTPETPLREKVPDYSAQLASFKQTKQAAGEWTTSAAGKGLRIGVITESLAVPNLSPEIFKVIQEAISQFESIGASVSHISIPEHLLGPSIWTIATRAGIASLGMRNMPPPLLCYPCPDITPPALSQSSFDILDRHNPASANMVFNATLLQERPDGASLAAKAMMHVHELRAAYDRALTEVDVLITPVITRMHSQHPSLDAKVEDKMKPAIGSTLNTCQFNVTGHPALSMPAGWGKAEDGDAKMPVAMQIIGKRFDEESVIKAAAAWEVGGLGLDKWDGR</sequence>
<feature type="domain" description="Amidase" evidence="1">
    <location>
        <begin position="105"/>
        <end position="207"/>
    </location>
</feature>
<reference evidence="2 3" key="1">
    <citation type="submission" date="2024-04" db="EMBL/GenBank/DDBJ databases">
        <title>Phyllosticta paracitricarpa is synonymous to the EU quarantine fungus P. citricarpa based on phylogenomic analyses.</title>
        <authorList>
            <consortium name="Lawrence Berkeley National Laboratory"/>
            <person name="Van Ingen-Buijs V.A."/>
            <person name="Van Westerhoven A.C."/>
            <person name="Haridas S."/>
            <person name="Skiadas P."/>
            <person name="Martin F."/>
            <person name="Groenewald J.Z."/>
            <person name="Crous P.W."/>
            <person name="Seidl M.F."/>
        </authorList>
    </citation>
    <scope>NUCLEOTIDE SEQUENCE [LARGE SCALE GENOMIC DNA]</scope>
    <source>
        <strain evidence="2 3">CBS 123374</strain>
    </source>
</reference>
<dbReference type="Pfam" id="PF01425">
    <property type="entry name" value="Amidase"/>
    <property type="match status" value="2"/>
</dbReference>
<proteinExistence type="predicted"/>
<dbReference type="InterPro" id="IPR036928">
    <property type="entry name" value="AS_sf"/>
</dbReference>
<evidence type="ECO:0000259" key="1">
    <source>
        <dbReference type="Pfam" id="PF01425"/>
    </source>
</evidence>
<feature type="domain" description="Amidase" evidence="1">
    <location>
        <begin position="226"/>
        <end position="558"/>
    </location>
</feature>
<evidence type="ECO:0000313" key="3">
    <source>
        <dbReference type="Proteomes" id="UP001492380"/>
    </source>
</evidence>
<dbReference type="InterPro" id="IPR000120">
    <property type="entry name" value="Amidase"/>
</dbReference>
<evidence type="ECO:0000313" key="2">
    <source>
        <dbReference type="EMBL" id="KAK8227636.1"/>
    </source>
</evidence>
<dbReference type="InterPro" id="IPR023631">
    <property type="entry name" value="Amidase_dom"/>
</dbReference>
<organism evidence="2 3">
    <name type="scientific">Phyllosticta capitalensis</name>
    <dbReference type="NCBI Taxonomy" id="121624"/>
    <lineage>
        <taxon>Eukaryota</taxon>
        <taxon>Fungi</taxon>
        <taxon>Dikarya</taxon>
        <taxon>Ascomycota</taxon>
        <taxon>Pezizomycotina</taxon>
        <taxon>Dothideomycetes</taxon>
        <taxon>Dothideomycetes incertae sedis</taxon>
        <taxon>Botryosphaeriales</taxon>
        <taxon>Phyllostictaceae</taxon>
        <taxon>Phyllosticta</taxon>
    </lineage>
</organism>
<gene>
    <name evidence="2" type="ORF">HDK90DRAFT_420135</name>
</gene>
<dbReference type="EMBL" id="JBBWRZ010000010">
    <property type="protein sequence ID" value="KAK8227636.1"/>
    <property type="molecule type" value="Genomic_DNA"/>
</dbReference>
<dbReference type="PANTHER" id="PTHR11895:SF171">
    <property type="entry name" value="AMIDASE DOMAIN-CONTAINING PROTEIN"/>
    <property type="match status" value="1"/>
</dbReference>
<keyword evidence="3" id="KW-1185">Reference proteome</keyword>
<dbReference type="PANTHER" id="PTHR11895">
    <property type="entry name" value="TRANSAMIDASE"/>
    <property type="match status" value="1"/>
</dbReference>
<protein>
    <submittedName>
        <fullName evidence="2">Amidase signature domain-containing protein</fullName>
    </submittedName>
</protein>
<dbReference type="Gene3D" id="3.90.1300.10">
    <property type="entry name" value="Amidase signature (AS) domain"/>
    <property type="match status" value="1"/>
</dbReference>